<keyword evidence="3" id="KW-1185">Reference proteome</keyword>
<evidence type="ECO:0000313" key="3">
    <source>
        <dbReference type="Proteomes" id="UP000009168"/>
    </source>
</evidence>
<name>I7MMH6_TETTS</name>
<proteinExistence type="predicted"/>
<protein>
    <submittedName>
        <fullName evidence="2">Uncharacterized protein</fullName>
    </submittedName>
</protein>
<dbReference type="KEGG" id="tet:TTHERM_00469200"/>
<dbReference type="EMBL" id="GG662441">
    <property type="protein sequence ID" value="EAS04871.1"/>
    <property type="molecule type" value="Genomic_DNA"/>
</dbReference>
<evidence type="ECO:0000313" key="2">
    <source>
        <dbReference type="EMBL" id="EAS04871.1"/>
    </source>
</evidence>
<dbReference type="GeneID" id="7833659"/>
<accession>I7MMH6</accession>
<dbReference type="AlphaFoldDB" id="I7MMH6"/>
<sequence>MQETISIEGGSNNCESSTNNQIQEESAQNENRFEEQGFDYINSDMIDCENSYRQIDVDNYGDMQLQKYNYGYEINYDEDSSLNSIKYQEKSFESISEDNSDYSQKSKKQPLKVLRKTGMIEINRHIDIQLNIMLLGDIFIHKDIFVDSRDNKLSNVCPVSAYRPVIATEKTEKYCLAFVDNSQMGITDINFPIQLLASLNYDKAYRISQNLAQLYNFYQNLQTLQQKVFSYYRNDHSKIEHIIYNNHQQSLKLAQNYLKRITQDKIIMFHYKKIDPSTLTHKLHYTGSNMTMSELFTGKSDFSVLEQYMNRIGTPRYIDAQGMVNLIDAKFQGNTTFDLNLITLDDLIIPLNCSIKRIFLNEFEIVPGEKMSEYLDIHILDANLNIIQDVLAKRNQPTQVQNVSQLEYEMKAEIFLQKFYQEENRDLQQGVFA</sequence>
<dbReference type="HOGENOM" id="CLU_633853_0_0_1"/>
<organism evidence="2 3">
    <name type="scientific">Tetrahymena thermophila (strain SB210)</name>
    <dbReference type="NCBI Taxonomy" id="312017"/>
    <lineage>
        <taxon>Eukaryota</taxon>
        <taxon>Sar</taxon>
        <taxon>Alveolata</taxon>
        <taxon>Ciliophora</taxon>
        <taxon>Intramacronucleata</taxon>
        <taxon>Oligohymenophorea</taxon>
        <taxon>Hymenostomatida</taxon>
        <taxon>Tetrahymenina</taxon>
        <taxon>Tetrahymenidae</taxon>
        <taxon>Tetrahymena</taxon>
    </lineage>
</organism>
<dbReference type="RefSeq" id="XP_001025116.1">
    <property type="nucleotide sequence ID" value="XM_001025116.3"/>
</dbReference>
<reference evidence="3" key="1">
    <citation type="journal article" date="2006" name="PLoS Biol.">
        <title>Macronuclear genome sequence of the ciliate Tetrahymena thermophila, a model eukaryote.</title>
        <authorList>
            <person name="Eisen J.A."/>
            <person name="Coyne R.S."/>
            <person name="Wu M."/>
            <person name="Wu D."/>
            <person name="Thiagarajan M."/>
            <person name="Wortman J.R."/>
            <person name="Badger J.H."/>
            <person name="Ren Q."/>
            <person name="Amedeo P."/>
            <person name="Jones K.M."/>
            <person name="Tallon L.J."/>
            <person name="Delcher A.L."/>
            <person name="Salzberg S.L."/>
            <person name="Silva J.C."/>
            <person name="Haas B.J."/>
            <person name="Majoros W.H."/>
            <person name="Farzad M."/>
            <person name="Carlton J.M."/>
            <person name="Smith R.K. Jr."/>
            <person name="Garg J."/>
            <person name="Pearlman R.E."/>
            <person name="Karrer K.M."/>
            <person name="Sun L."/>
            <person name="Manning G."/>
            <person name="Elde N.C."/>
            <person name="Turkewitz A.P."/>
            <person name="Asai D.J."/>
            <person name="Wilkes D.E."/>
            <person name="Wang Y."/>
            <person name="Cai H."/>
            <person name="Collins K."/>
            <person name="Stewart B.A."/>
            <person name="Lee S.R."/>
            <person name="Wilamowska K."/>
            <person name="Weinberg Z."/>
            <person name="Ruzzo W.L."/>
            <person name="Wloga D."/>
            <person name="Gaertig J."/>
            <person name="Frankel J."/>
            <person name="Tsao C.-C."/>
            <person name="Gorovsky M.A."/>
            <person name="Keeling P.J."/>
            <person name="Waller R.F."/>
            <person name="Patron N.J."/>
            <person name="Cherry J.M."/>
            <person name="Stover N.A."/>
            <person name="Krieger C.J."/>
            <person name="del Toro C."/>
            <person name="Ryder H.F."/>
            <person name="Williamson S.C."/>
            <person name="Barbeau R.A."/>
            <person name="Hamilton E.P."/>
            <person name="Orias E."/>
        </authorList>
    </citation>
    <scope>NUCLEOTIDE SEQUENCE [LARGE SCALE GENOMIC DNA]</scope>
    <source>
        <strain evidence="3">SB210</strain>
    </source>
</reference>
<gene>
    <name evidence="2" type="ORF">TTHERM_00469200</name>
</gene>
<feature type="region of interest" description="Disordered" evidence="1">
    <location>
        <begin position="1"/>
        <end position="30"/>
    </location>
</feature>
<evidence type="ECO:0000256" key="1">
    <source>
        <dbReference type="SAM" id="MobiDB-lite"/>
    </source>
</evidence>
<dbReference type="InParanoid" id="I7MMH6"/>
<dbReference type="Proteomes" id="UP000009168">
    <property type="component" value="Unassembled WGS sequence"/>
</dbReference>